<dbReference type="Pfam" id="PF01451">
    <property type="entry name" value="LMWPc"/>
    <property type="match status" value="1"/>
</dbReference>
<dbReference type="PANTHER" id="PTHR43428:SF1">
    <property type="entry name" value="ARSENATE REDUCTASE"/>
    <property type="match status" value="1"/>
</dbReference>
<evidence type="ECO:0000313" key="4">
    <source>
        <dbReference type="Proteomes" id="UP000323337"/>
    </source>
</evidence>
<feature type="non-terminal residue" evidence="3">
    <location>
        <position position="81"/>
    </location>
</feature>
<evidence type="ECO:0000313" key="3">
    <source>
        <dbReference type="EMBL" id="TYB36446.1"/>
    </source>
</evidence>
<dbReference type="AlphaFoldDB" id="A0A5D0MWF7"/>
<dbReference type="CDD" id="cd16345">
    <property type="entry name" value="LMWP_ArsC"/>
    <property type="match status" value="1"/>
</dbReference>
<dbReference type="Gene3D" id="3.40.50.2300">
    <property type="match status" value="1"/>
</dbReference>
<evidence type="ECO:0000256" key="1">
    <source>
        <dbReference type="ARBA" id="ARBA00022849"/>
    </source>
</evidence>
<accession>A0A5D0MWF7</accession>
<feature type="domain" description="Phosphotyrosine protein phosphatase I" evidence="2">
    <location>
        <begin position="3"/>
        <end position="81"/>
    </location>
</feature>
<comment type="caution">
    <text evidence="3">The sequence shown here is derived from an EMBL/GenBank/DDBJ whole genome shotgun (WGS) entry which is preliminary data.</text>
</comment>
<keyword evidence="1" id="KW-0059">Arsenical resistance</keyword>
<dbReference type="Proteomes" id="UP000323337">
    <property type="component" value="Unassembled WGS sequence"/>
</dbReference>
<evidence type="ECO:0000259" key="2">
    <source>
        <dbReference type="SMART" id="SM00226"/>
    </source>
</evidence>
<dbReference type="InterPro" id="IPR036196">
    <property type="entry name" value="Ptyr_pPase_sf"/>
</dbReference>
<organism evidence="3 4">
    <name type="scientific">Flexistipes sinusarabici</name>
    <dbReference type="NCBI Taxonomy" id="2352"/>
    <lineage>
        <taxon>Bacteria</taxon>
        <taxon>Pseudomonadati</taxon>
        <taxon>Deferribacterota</taxon>
        <taxon>Deferribacteres</taxon>
        <taxon>Deferribacterales</taxon>
        <taxon>Flexistipitaceae</taxon>
        <taxon>Flexistipes</taxon>
    </lineage>
</organism>
<dbReference type="PANTHER" id="PTHR43428">
    <property type="entry name" value="ARSENATE REDUCTASE"/>
    <property type="match status" value="1"/>
</dbReference>
<dbReference type="GO" id="GO:0046685">
    <property type="term" value="P:response to arsenic-containing substance"/>
    <property type="evidence" value="ECO:0007669"/>
    <property type="project" value="UniProtKB-KW"/>
</dbReference>
<dbReference type="EMBL" id="VSIV01000020">
    <property type="protein sequence ID" value="TYB36446.1"/>
    <property type="molecule type" value="Genomic_DNA"/>
</dbReference>
<name>A0A5D0MWF7_FLESI</name>
<gene>
    <name evidence="3" type="ORF">FXF49_00695</name>
</gene>
<dbReference type="RefSeq" id="WP_303699994.1">
    <property type="nucleotide sequence ID" value="NZ_VSIV01000020.1"/>
</dbReference>
<dbReference type="SMART" id="SM00226">
    <property type="entry name" value="LMWPc"/>
    <property type="match status" value="1"/>
</dbReference>
<dbReference type="SUPFAM" id="SSF52788">
    <property type="entry name" value="Phosphotyrosine protein phosphatases I"/>
    <property type="match status" value="1"/>
</dbReference>
<protein>
    <submittedName>
        <fullName evidence="3">Arsenate reductase ArsC</fullName>
    </submittedName>
</protein>
<proteinExistence type="predicted"/>
<sequence>MFKKILFVCVHNSARSQMAEAFAKKYGGDKVFVESAGLEPGELNQDVVKVMAEKGIDISGNKTKSVFDFFKEGRTYNYVIA</sequence>
<reference evidence="3 4" key="1">
    <citation type="submission" date="2019-08" db="EMBL/GenBank/DDBJ databases">
        <title>Genomic characterization of a novel candidate phylum (ARYD3) from a high temperature, high salinity tertiary oil reservoir in north central Oklahoma, USA.</title>
        <authorList>
            <person name="Youssef N.H."/>
            <person name="Yadav A."/>
            <person name="Elshahed M.S."/>
        </authorList>
    </citation>
    <scope>NUCLEOTIDE SEQUENCE [LARGE SCALE GENOMIC DNA]</scope>
    <source>
        <strain evidence="3">ARYD1</strain>
    </source>
</reference>
<dbReference type="InterPro" id="IPR023485">
    <property type="entry name" value="Ptyr_pPase"/>
</dbReference>